<evidence type="ECO:0000313" key="1">
    <source>
        <dbReference type="EMBL" id="BDG69745.1"/>
    </source>
</evidence>
<name>A0ABM7XX77_9ENTE</name>
<keyword evidence="1" id="KW-0614">Plasmid</keyword>
<dbReference type="InterPro" id="IPR036388">
    <property type="entry name" value="WH-like_DNA-bd_sf"/>
</dbReference>
<dbReference type="RefSeq" id="WP_244353455.1">
    <property type="nucleotide sequence ID" value="NZ_AP025636.1"/>
</dbReference>
<gene>
    <name evidence="1" type="ORF">ENLAB_33090</name>
</gene>
<protein>
    <recommendedName>
        <fullName evidence="3">MarR family transcriptional regulator</fullName>
    </recommendedName>
</protein>
<sequence length="120" mass="14135">MLDLTKSEYQVLLTFYEINQNITKNNLLKQTTKINPNTAASTINSLLRKNFLEVAEIKSTRTSLARAYKTKIPFAVFMIEMFGYEQIQFIIKRTVDMIDDPDQLNFFLLKIYEVRKENSR</sequence>
<evidence type="ECO:0000313" key="2">
    <source>
        <dbReference type="Proteomes" id="UP000831692"/>
    </source>
</evidence>
<proteinExistence type="predicted"/>
<reference evidence="1 2" key="1">
    <citation type="submission" date="2022-03" db="EMBL/GenBank/DDBJ databases">
        <title>Complete genome sequence of Enterococcus innesii DB-1.</title>
        <authorList>
            <person name="Fukuda D."/>
            <person name="Nolasco-Hipolito C."/>
        </authorList>
    </citation>
    <scope>NUCLEOTIDE SEQUENCE [LARGE SCALE GENOMIC DNA]</scope>
    <source>
        <strain evidence="1 2">DB-1</strain>
        <plasmid evidence="1 2">pEIDB1</plasmid>
    </source>
</reference>
<dbReference type="Gene3D" id="1.10.10.10">
    <property type="entry name" value="Winged helix-like DNA-binding domain superfamily/Winged helix DNA-binding domain"/>
    <property type="match status" value="1"/>
</dbReference>
<accession>A0ABM7XX77</accession>
<evidence type="ECO:0008006" key="3">
    <source>
        <dbReference type="Google" id="ProtNLM"/>
    </source>
</evidence>
<geneLocation type="plasmid" evidence="1 2">
    <name>pEIDB1</name>
</geneLocation>
<dbReference type="GeneID" id="83459333"/>
<organism evidence="1 2">
    <name type="scientific">Enterococcus innesii</name>
    <dbReference type="NCBI Taxonomy" id="2839759"/>
    <lineage>
        <taxon>Bacteria</taxon>
        <taxon>Bacillati</taxon>
        <taxon>Bacillota</taxon>
        <taxon>Bacilli</taxon>
        <taxon>Lactobacillales</taxon>
        <taxon>Enterococcaceae</taxon>
        <taxon>Enterococcus</taxon>
    </lineage>
</organism>
<dbReference type="EMBL" id="AP025636">
    <property type="protein sequence ID" value="BDG69745.1"/>
    <property type="molecule type" value="Genomic_DNA"/>
</dbReference>
<dbReference type="SUPFAM" id="SSF46785">
    <property type="entry name" value="Winged helix' DNA-binding domain"/>
    <property type="match status" value="1"/>
</dbReference>
<dbReference type="InterPro" id="IPR036390">
    <property type="entry name" value="WH_DNA-bd_sf"/>
</dbReference>
<dbReference type="Proteomes" id="UP000831692">
    <property type="component" value="Plasmid pEIDB1"/>
</dbReference>
<keyword evidence="2" id="KW-1185">Reference proteome</keyword>